<protein>
    <submittedName>
        <fullName evidence="6">Cation efflux system protein CusB</fullName>
    </submittedName>
</protein>
<evidence type="ECO:0000313" key="7">
    <source>
        <dbReference type="Proteomes" id="UP000319143"/>
    </source>
</evidence>
<dbReference type="RefSeq" id="WP_146525569.1">
    <property type="nucleotide sequence ID" value="NZ_SJPV01000002.1"/>
</dbReference>
<dbReference type="Proteomes" id="UP000319143">
    <property type="component" value="Unassembled WGS sequence"/>
</dbReference>
<dbReference type="EMBL" id="SJPV01000002">
    <property type="protein sequence ID" value="TWU41075.1"/>
    <property type="molecule type" value="Genomic_DNA"/>
</dbReference>
<dbReference type="InterPro" id="IPR006143">
    <property type="entry name" value="RND_pump_MFP"/>
</dbReference>
<feature type="domain" description="YbhG-like alpha-helical hairpin" evidence="4">
    <location>
        <begin position="102"/>
        <end position="215"/>
    </location>
</feature>
<evidence type="ECO:0000259" key="4">
    <source>
        <dbReference type="Pfam" id="PF25881"/>
    </source>
</evidence>
<organism evidence="6 7">
    <name type="scientific">Novipirellula artificiosorum</name>
    <dbReference type="NCBI Taxonomy" id="2528016"/>
    <lineage>
        <taxon>Bacteria</taxon>
        <taxon>Pseudomonadati</taxon>
        <taxon>Planctomycetota</taxon>
        <taxon>Planctomycetia</taxon>
        <taxon>Pirellulales</taxon>
        <taxon>Pirellulaceae</taxon>
        <taxon>Novipirellula</taxon>
    </lineage>
</organism>
<dbReference type="Pfam" id="PF25881">
    <property type="entry name" value="HH_YBHG"/>
    <property type="match status" value="1"/>
</dbReference>
<evidence type="ECO:0000259" key="5">
    <source>
        <dbReference type="Pfam" id="PF25954"/>
    </source>
</evidence>
<dbReference type="PANTHER" id="PTHR32347:SF23">
    <property type="entry name" value="BLL5650 PROTEIN"/>
    <property type="match status" value="1"/>
</dbReference>
<keyword evidence="7" id="KW-1185">Reference proteome</keyword>
<dbReference type="InterPro" id="IPR058792">
    <property type="entry name" value="Beta-barrel_RND_2"/>
</dbReference>
<dbReference type="Gene3D" id="2.40.30.170">
    <property type="match status" value="1"/>
</dbReference>
<evidence type="ECO:0000256" key="2">
    <source>
        <dbReference type="ARBA" id="ARBA00009477"/>
    </source>
</evidence>
<dbReference type="Pfam" id="PF25954">
    <property type="entry name" value="Beta-barrel_RND_2"/>
    <property type="match status" value="1"/>
</dbReference>
<gene>
    <name evidence="6" type="primary">cusB_2</name>
    <name evidence="6" type="ORF">Poly41_19120</name>
</gene>
<dbReference type="GO" id="GO:0022857">
    <property type="term" value="F:transmembrane transporter activity"/>
    <property type="evidence" value="ECO:0007669"/>
    <property type="project" value="InterPro"/>
</dbReference>
<dbReference type="OrthoDB" id="5318766at2"/>
<dbReference type="Gene3D" id="2.40.50.100">
    <property type="match status" value="1"/>
</dbReference>
<dbReference type="Gene3D" id="2.40.420.20">
    <property type="match status" value="1"/>
</dbReference>
<evidence type="ECO:0000256" key="3">
    <source>
        <dbReference type="ARBA" id="ARBA00023054"/>
    </source>
</evidence>
<evidence type="ECO:0000256" key="1">
    <source>
        <dbReference type="ARBA" id="ARBA00004196"/>
    </source>
</evidence>
<dbReference type="NCBIfam" id="TIGR01730">
    <property type="entry name" value="RND_mfp"/>
    <property type="match status" value="1"/>
</dbReference>
<comment type="caution">
    <text evidence="6">The sequence shown here is derived from an EMBL/GenBank/DDBJ whole genome shotgun (WGS) entry which is preliminary data.</text>
</comment>
<comment type="similarity">
    <text evidence="2">Belongs to the membrane fusion protein (MFP) (TC 8.A.1) family.</text>
</comment>
<keyword evidence="3" id="KW-0175">Coiled coil</keyword>
<accession>A0A5C6DXF1</accession>
<dbReference type="AlphaFoldDB" id="A0A5C6DXF1"/>
<dbReference type="InterPro" id="IPR050465">
    <property type="entry name" value="UPF0194_transport"/>
</dbReference>
<sequence>MQRLNDSRSNALLFAGFFLFLLAWSARSPMAASAQGPGGPASVVVATVTTRDLSAEKAFVANVNPWRQVTIGSAVDGRVLDFLVKAGEAVEQSQPLAQLRTKTIEIEIAGAEAELVLRQAELDELRNGSRADEIALAEALTEVARANNAYAMAKLDRAKRLFRESTGISQDEYEAAEAESLVGAAKVKEVQSSLRLVKEGPRQEKIDQAAANVEIQKQILEGLRDRKEKYTLRAPFDGFVSAELSEKGAWVKQGDAVAEVVEIDPIEIEVFVPETGIRFVKLGGAVNVAVEAIPDQPFVGTIERIVPLADSRSRTFPVRVRVANQKVEGRHPLLPGMLARVTLPAGTLEPRTLVPKDALQLSGSNAVVFRVIEKKADIVPVTTGPSLGSWIAVSPVVPGQLNEGDLVITRGNERLRPGQDVKINEHQAALQ</sequence>
<evidence type="ECO:0000313" key="6">
    <source>
        <dbReference type="EMBL" id="TWU41075.1"/>
    </source>
</evidence>
<dbReference type="InterPro" id="IPR059052">
    <property type="entry name" value="HH_YbhG-like"/>
</dbReference>
<proteinExistence type="inferred from homology"/>
<comment type="subcellular location">
    <subcellularLocation>
        <location evidence="1">Cell envelope</location>
    </subcellularLocation>
</comment>
<name>A0A5C6DXF1_9BACT</name>
<feature type="domain" description="CusB-like beta-barrel" evidence="5">
    <location>
        <begin position="268"/>
        <end position="344"/>
    </location>
</feature>
<dbReference type="SUPFAM" id="SSF111369">
    <property type="entry name" value="HlyD-like secretion proteins"/>
    <property type="match status" value="2"/>
</dbReference>
<reference evidence="6 7" key="1">
    <citation type="submission" date="2019-02" db="EMBL/GenBank/DDBJ databases">
        <title>Deep-cultivation of Planctomycetes and their phenomic and genomic characterization uncovers novel biology.</title>
        <authorList>
            <person name="Wiegand S."/>
            <person name="Jogler M."/>
            <person name="Boedeker C."/>
            <person name="Pinto D."/>
            <person name="Vollmers J."/>
            <person name="Rivas-Marin E."/>
            <person name="Kohn T."/>
            <person name="Peeters S.H."/>
            <person name="Heuer A."/>
            <person name="Rast P."/>
            <person name="Oberbeckmann S."/>
            <person name="Bunk B."/>
            <person name="Jeske O."/>
            <person name="Meyerdierks A."/>
            <person name="Storesund J.E."/>
            <person name="Kallscheuer N."/>
            <person name="Luecker S."/>
            <person name="Lage O.M."/>
            <person name="Pohl T."/>
            <person name="Merkel B.J."/>
            <person name="Hornburger P."/>
            <person name="Mueller R.-W."/>
            <person name="Bruemmer F."/>
            <person name="Labrenz M."/>
            <person name="Spormann A.M."/>
            <person name="Op Den Camp H."/>
            <person name="Overmann J."/>
            <person name="Amann R."/>
            <person name="Jetten M.S.M."/>
            <person name="Mascher T."/>
            <person name="Medema M.H."/>
            <person name="Devos D.P."/>
            <person name="Kaster A.-K."/>
            <person name="Ovreas L."/>
            <person name="Rohde M."/>
            <person name="Galperin M.Y."/>
            <person name="Jogler C."/>
        </authorList>
    </citation>
    <scope>NUCLEOTIDE SEQUENCE [LARGE SCALE GENOMIC DNA]</scope>
    <source>
        <strain evidence="6 7">Poly41</strain>
    </source>
</reference>
<dbReference type="PANTHER" id="PTHR32347">
    <property type="entry name" value="EFFLUX SYSTEM COMPONENT YKNX-RELATED"/>
    <property type="match status" value="1"/>
</dbReference>
<dbReference type="GO" id="GO:0030313">
    <property type="term" value="C:cell envelope"/>
    <property type="evidence" value="ECO:0007669"/>
    <property type="project" value="UniProtKB-SubCell"/>
</dbReference>
<dbReference type="GO" id="GO:0016020">
    <property type="term" value="C:membrane"/>
    <property type="evidence" value="ECO:0007669"/>
    <property type="project" value="InterPro"/>
</dbReference>